<comment type="caution">
    <text evidence="2">The sequence shown here is derived from an EMBL/GenBank/DDBJ whole genome shotgun (WGS) entry which is preliminary data.</text>
</comment>
<sequence>MEQAKFKLPRSSAEAQGIRSEAITGFLDDLSGKSIETHSFMIVRNGHVVAEGTWHPYRIEDRHMLFSLSKSFTSTAIGFAASEGLLSLDDRVVRYFPEDLPPGEPSPLLEEMRIRDLLTMSTGHEQDTFPLSGQYDGNWAKEILSKPVVHPPGTRFVYNSGATYLLAVILHRVTGGVPLLEYLEPRLFEPLGIANATWEQCPRGIAVGGWGLSVAVEDIAKFGQLYLQNGIWDGKRILPEGWAEEATSKHIDNGSEADNDWHQGYGYQFWRCRHGAYRGDGAFGQFCIVLPEQAAVIAVTSGTGNMGGIMQAIWDNLLPAMGPEPVEKDVRASQSLTERLRALRYDPPAAEAFNPAAERSMNGVVYRLDANSAQLESLAFSFGDDQVLVTMVNPRGVQRMAAGRGVWRESACSLLGDAEQKIAASVVWSDPETIQLTMRFVESPFTFDVAVRSKEDGAIEVRMREHAAKNNYPVIAGRA</sequence>
<name>A0ABV9F8V5_9BACL</name>
<dbReference type="InterPro" id="IPR012338">
    <property type="entry name" value="Beta-lactam/transpept-like"/>
</dbReference>
<evidence type="ECO:0000259" key="1">
    <source>
        <dbReference type="Pfam" id="PF00144"/>
    </source>
</evidence>
<dbReference type="Gene3D" id="3.40.710.10">
    <property type="entry name" value="DD-peptidase/beta-lactamase superfamily"/>
    <property type="match status" value="1"/>
</dbReference>
<evidence type="ECO:0000313" key="2">
    <source>
        <dbReference type="EMBL" id="MFC4598395.1"/>
    </source>
</evidence>
<accession>A0ABV9F8V5</accession>
<proteinExistence type="predicted"/>
<dbReference type="Pfam" id="PF00144">
    <property type="entry name" value="Beta-lactamase"/>
    <property type="match status" value="1"/>
</dbReference>
<dbReference type="RefSeq" id="WP_378094606.1">
    <property type="nucleotide sequence ID" value="NZ_JBHSEP010000005.1"/>
</dbReference>
<evidence type="ECO:0000313" key="3">
    <source>
        <dbReference type="Proteomes" id="UP001596028"/>
    </source>
</evidence>
<protein>
    <submittedName>
        <fullName evidence="2">Serine hydrolase domain-containing protein</fullName>
        <ecNumber evidence="2">3.-.-.-</ecNumber>
    </submittedName>
</protein>
<keyword evidence="2" id="KW-0378">Hydrolase</keyword>
<dbReference type="InterPro" id="IPR050789">
    <property type="entry name" value="Diverse_Enzym_Activities"/>
</dbReference>
<organism evidence="2 3">
    <name type="scientific">Cohnella hongkongensis</name>
    <dbReference type="NCBI Taxonomy" id="178337"/>
    <lineage>
        <taxon>Bacteria</taxon>
        <taxon>Bacillati</taxon>
        <taxon>Bacillota</taxon>
        <taxon>Bacilli</taxon>
        <taxon>Bacillales</taxon>
        <taxon>Paenibacillaceae</taxon>
        <taxon>Cohnella</taxon>
    </lineage>
</organism>
<dbReference type="SUPFAM" id="SSF56601">
    <property type="entry name" value="beta-lactamase/transpeptidase-like"/>
    <property type="match status" value="1"/>
</dbReference>
<dbReference type="PANTHER" id="PTHR43283:SF7">
    <property type="entry name" value="BETA-LACTAMASE-RELATED DOMAIN-CONTAINING PROTEIN"/>
    <property type="match status" value="1"/>
</dbReference>
<dbReference type="EMBL" id="JBHSEP010000005">
    <property type="protein sequence ID" value="MFC4598395.1"/>
    <property type="molecule type" value="Genomic_DNA"/>
</dbReference>
<dbReference type="GO" id="GO:0016787">
    <property type="term" value="F:hydrolase activity"/>
    <property type="evidence" value="ECO:0007669"/>
    <property type="project" value="UniProtKB-KW"/>
</dbReference>
<feature type="domain" description="Beta-lactamase-related" evidence="1">
    <location>
        <begin position="35"/>
        <end position="301"/>
    </location>
</feature>
<dbReference type="PANTHER" id="PTHR43283">
    <property type="entry name" value="BETA-LACTAMASE-RELATED"/>
    <property type="match status" value="1"/>
</dbReference>
<dbReference type="InterPro" id="IPR001466">
    <property type="entry name" value="Beta-lactam-related"/>
</dbReference>
<gene>
    <name evidence="2" type="ORF">ACFO3S_09145</name>
</gene>
<dbReference type="EC" id="3.-.-.-" evidence="2"/>
<dbReference type="Proteomes" id="UP001596028">
    <property type="component" value="Unassembled WGS sequence"/>
</dbReference>
<keyword evidence="3" id="KW-1185">Reference proteome</keyword>
<reference evidence="3" key="1">
    <citation type="journal article" date="2019" name="Int. J. Syst. Evol. Microbiol.">
        <title>The Global Catalogue of Microorganisms (GCM) 10K type strain sequencing project: providing services to taxonomists for standard genome sequencing and annotation.</title>
        <authorList>
            <consortium name="The Broad Institute Genomics Platform"/>
            <consortium name="The Broad Institute Genome Sequencing Center for Infectious Disease"/>
            <person name="Wu L."/>
            <person name="Ma J."/>
        </authorList>
    </citation>
    <scope>NUCLEOTIDE SEQUENCE [LARGE SCALE GENOMIC DNA]</scope>
    <source>
        <strain evidence="3">CCUG 49571</strain>
    </source>
</reference>